<dbReference type="EMBL" id="BOOW01000036">
    <property type="protein sequence ID" value="GII95473.1"/>
    <property type="molecule type" value="Genomic_DNA"/>
</dbReference>
<gene>
    <name evidence="2" type="ORF">Ssi02_57040</name>
</gene>
<dbReference type="SUPFAM" id="SSF48371">
    <property type="entry name" value="ARM repeat"/>
    <property type="match status" value="1"/>
</dbReference>
<evidence type="ECO:0000313" key="2">
    <source>
        <dbReference type="EMBL" id="GII95473.1"/>
    </source>
</evidence>
<dbReference type="AlphaFoldDB" id="A0A919RKJ1"/>
<name>A0A919RKJ1_9ACTN</name>
<proteinExistence type="predicted"/>
<dbReference type="InterPro" id="IPR011989">
    <property type="entry name" value="ARM-like"/>
</dbReference>
<organism evidence="2 3">
    <name type="scientific">Sinosporangium siamense</name>
    <dbReference type="NCBI Taxonomy" id="1367973"/>
    <lineage>
        <taxon>Bacteria</taxon>
        <taxon>Bacillati</taxon>
        <taxon>Actinomycetota</taxon>
        <taxon>Actinomycetes</taxon>
        <taxon>Streptosporangiales</taxon>
        <taxon>Streptosporangiaceae</taxon>
        <taxon>Sinosporangium</taxon>
    </lineage>
</organism>
<dbReference type="Gene3D" id="1.25.10.10">
    <property type="entry name" value="Leucine-rich Repeat Variant"/>
    <property type="match status" value="1"/>
</dbReference>
<comment type="caution">
    <text evidence="2">The sequence shown here is derived from an EMBL/GenBank/DDBJ whole genome shotgun (WGS) entry which is preliminary data.</text>
</comment>
<sequence>MAAGREAAEGHARGDPADEQVSGVPPDGPAGDLEDASPADAYALFGQEALTALLRGGAVQAEEQEAREAAAIATRVLERFERAGVNPNAGTVALFNDEVTIGGGFHMVDPSAGRSADPAGTVSQIGAAELAHYTEHHVYHPRFDEALGILMDHHLLVVASAPRSGRKSFAINLLAETLATRAWGDSPGACYVVDDPEGIGRTGWSPPHKDSGYLAVFERCHVSGLRRTWARAIDEDWIAQVTAVLRESGSYMVLVTDPPQGALVEAATRSPQVMTSLQTVDLVRVVERRVLGHSPAAEARAALRRRLAECDALHLLREVPQPGVAERLSLAILAGEDLTALVKSQRDPDIQVHAWFGLHHDLGSVSFAISSAALEGAGYLTVSDAAVALHTLLATGRQDTPDQPAAPVMPDLRFRDRLSADLPWIEVAFAPGEDGRTALPRVVFRNPSMRHAVLGYVWTHLDGYRAPLLEWLRSLITHSDVDVRGRAAVFAGVIARCDFHHAVHRFLRAWAESDSPAMRQATASALEAVDKHPALSAKVWVLLSSWADQQPPPAGQGLTRTVLATLAGPIGRDRPVQALAILRRILDREDAHLLHPVCQCVQRLLDHGHTAEVLEALLSWSDLRHSPPATVKAALWAFTYLTCRPGADDAAALGEAVPVLLTRAPRYRRQLVELWTRALADGQAQEQALKALRHLVEHHAVPGRRTRLDLGDLLTGIAGRDDRHRARLTYYLDKWARERKTPATSLYTGLIRVR</sequence>
<reference evidence="2" key="1">
    <citation type="submission" date="2021-01" db="EMBL/GenBank/DDBJ databases">
        <title>Whole genome shotgun sequence of Sinosporangium siamense NBRC 109515.</title>
        <authorList>
            <person name="Komaki H."/>
            <person name="Tamura T."/>
        </authorList>
    </citation>
    <scope>NUCLEOTIDE SEQUENCE</scope>
    <source>
        <strain evidence="2">NBRC 109515</strain>
    </source>
</reference>
<feature type="region of interest" description="Disordered" evidence="1">
    <location>
        <begin position="1"/>
        <end position="36"/>
    </location>
</feature>
<dbReference type="Proteomes" id="UP000606172">
    <property type="component" value="Unassembled WGS sequence"/>
</dbReference>
<dbReference type="InterPro" id="IPR016024">
    <property type="entry name" value="ARM-type_fold"/>
</dbReference>
<feature type="compositionally biased region" description="Basic and acidic residues" evidence="1">
    <location>
        <begin position="1"/>
        <end position="16"/>
    </location>
</feature>
<protein>
    <submittedName>
        <fullName evidence="2">Uncharacterized protein</fullName>
    </submittedName>
</protein>
<keyword evidence="3" id="KW-1185">Reference proteome</keyword>
<evidence type="ECO:0000256" key="1">
    <source>
        <dbReference type="SAM" id="MobiDB-lite"/>
    </source>
</evidence>
<accession>A0A919RKJ1</accession>
<evidence type="ECO:0000313" key="3">
    <source>
        <dbReference type="Proteomes" id="UP000606172"/>
    </source>
</evidence>